<dbReference type="Gene3D" id="3.60.40.10">
    <property type="entry name" value="PPM-type phosphatase domain"/>
    <property type="match status" value="2"/>
</dbReference>
<feature type="region of interest" description="Disordered" evidence="1">
    <location>
        <begin position="598"/>
        <end position="627"/>
    </location>
</feature>
<organism evidence="3 4">
    <name type="scientific">Solanum pinnatisectum</name>
    <name type="common">tansyleaf nightshade</name>
    <dbReference type="NCBI Taxonomy" id="50273"/>
    <lineage>
        <taxon>Eukaryota</taxon>
        <taxon>Viridiplantae</taxon>
        <taxon>Streptophyta</taxon>
        <taxon>Embryophyta</taxon>
        <taxon>Tracheophyta</taxon>
        <taxon>Spermatophyta</taxon>
        <taxon>Magnoliopsida</taxon>
        <taxon>eudicotyledons</taxon>
        <taxon>Gunneridae</taxon>
        <taxon>Pentapetalae</taxon>
        <taxon>asterids</taxon>
        <taxon>lamiids</taxon>
        <taxon>Solanales</taxon>
        <taxon>Solanaceae</taxon>
        <taxon>Solanoideae</taxon>
        <taxon>Solaneae</taxon>
        <taxon>Solanum</taxon>
    </lineage>
</organism>
<dbReference type="AlphaFoldDB" id="A0AAV9MNZ8"/>
<name>A0AAV9MNZ8_9SOLN</name>
<protein>
    <recommendedName>
        <fullName evidence="2">PPM-type phosphatase domain-containing protein</fullName>
    </recommendedName>
</protein>
<dbReference type="PROSITE" id="PS51746">
    <property type="entry name" value="PPM_2"/>
    <property type="match status" value="1"/>
</dbReference>
<feature type="compositionally biased region" description="Low complexity" evidence="1">
    <location>
        <begin position="598"/>
        <end position="617"/>
    </location>
</feature>
<feature type="region of interest" description="Disordered" evidence="1">
    <location>
        <begin position="548"/>
        <end position="578"/>
    </location>
</feature>
<dbReference type="GO" id="GO:0009507">
    <property type="term" value="C:chloroplast"/>
    <property type="evidence" value="ECO:0007669"/>
    <property type="project" value="TreeGrafter"/>
</dbReference>
<dbReference type="SMART" id="SM00332">
    <property type="entry name" value="PP2Cc"/>
    <property type="match status" value="1"/>
</dbReference>
<feature type="domain" description="PPM-type phosphatase" evidence="2">
    <location>
        <begin position="664"/>
        <end position="902"/>
    </location>
</feature>
<dbReference type="PANTHER" id="PTHR12320">
    <property type="entry name" value="PROTEIN PHOSPHATASE 2C"/>
    <property type="match status" value="1"/>
</dbReference>
<dbReference type="SUPFAM" id="SSF81606">
    <property type="entry name" value="PP2C-like"/>
    <property type="match status" value="1"/>
</dbReference>
<evidence type="ECO:0000259" key="2">
    <source>
        <dbReference type="PROSITE" id="PS51746"/>
    </source>
</evidence>
<dbReference type="Proteomes" id="UP001311915">
    <property type="component" value="Unassembled WGS sequence"/>
</dbReference>
<evidence type="ECO:0000256" key="1">
    <source>
        <dbReference type="SAM" id="MobiDB-lite"/>
    </source>
</evidence>
<sequence length="911" mass="98194">MADSLCKFLDARCITGSQFFATYFSAPKPLLFPTLVRRKRRRKSLHIAFCSTPISPNLDVVSTYEYSDGTLLFRFGDPSEIAKEDELEEPLLGVEEVGRDSEEEFSVVKVLDGENEREVIVKKVEREARGEAVTVVTDAGVSESVVIGNGRSDFVEVETGLSENFLGDSADEIGSISTEGIQNESVAEVDIENAGHVEEIFKKKDDSEASVPPPPDNSIPSLEVEEEMMGQSSDESLEELDDDKSLLLSSPTAMPIYSDSVNTKEIEESEGEGSSQLTENDGGKDCCDDSTPLMENGAASVDIEAADNDIEIVQQTEQIFENIDPILEGPAKSVPEGINLGNTETVADEISPENAPEGINLGNTETVVDKISPDNAPEGINLGNTETVVDEISSDNAPEGINLGNTETVVDGISSDNAPEGNDQGNSETVVDEISLENSLDGIDMGNTETVVDEISLENSLDGIDLGNTETVVDEISLENAPDGLDLENTETVVDKTSPENALGGINLGNTETVVDEISPDNVDIRHLSMDAEDQSIEVLNFENDDQTELSNLSVDTEDQASRNSTFKDSDETEVMPDCPKLEAEPVFDEEVDHNLISESNESESPLPSDENLPSLSLEEERKEDVENTEIMEVYDHEVVEDKYSEVLDSSKEATPTAAELILSSGATLLQYPSKAFAGGHEAYFIACGKWLGVADAVGSWSLEGSDPGVYAQELMQNSESIVSQCDKDSINDPKQVLNLSISKTDSPGSSTVLIAHFDGKALHVANIGDSGFIIVRNGSVYRKSSPMLHEFNLPIQIEKGDDPSQLLEEYKIELDEGDIIVTATDALFDNLYDQEIVSIVSRSLEADKSPQEIAEILATRVQQVGSSASGRSPFADAAQAAGYVGYTGGKRDDVAVIVSVVQKVIVSNDN</sequence>
<dbReference type="SMART" id="SM00331">
    <property type="entry name" value="PP2C_SIG"/>
    <property type="match status" value="1"/>
</dbReference>
<dbReference type="Pfam" id="PF00481">
    <property type="entry name" value="PP2C"/>
    <property type="match status" value="1"/>
</dbReference>
<dbReference type="InterPro" id="IPR039123">
    <property type="entry name" value="PPTC7"/>
</dbReference>
<gene>
    <name evidence="3" type="ORF">R3W88_003432</name>
</gene>
<dbReference type="GO" id="GO:0004722">
    <property type="term" value="F:protein serine/threonine phosphatase activity"/>
    <property type="evidence" value="ECO:0007669"/>
    <property type="project" value="TreeGrafter"/>
</dbReference>
<evidence type="ECO:0000313" key="4">
    <source>
        <dbReference type="Proteomes" id="UP001311915"/>
    </source>
</evidence>
<proteinExistence type="predicted"/>
<keyword evidence="4" id="KW-1185">Reference proteome</keyword>
<evidence type="ECO:0000313" key="3">
    <source>
        <dbReference type="EMBL" id="KAK4739735.1"/>
    </source>
</evidence>
<comment type="caution">
    <text evidence="3">The sequence shown here is derived from an EMBL/GenBank/DDBJ whole genome shotgun (WGS) entry which is preliminary data.</text>
</comment>
<dbReference type="InterPro" id="IPR036457">
    <property type="entry name" value="PPM-type-like_dom_sf"/>
</dbReference>
<dbReference type="InterPro" id="IPR001932">
    <property type="entry name" value="PPM-type_phosphatase-like_dom"/>
</dbReference>
<feature type="region of interest" description="Disordered" evidence="1">
    <location>
        <begin position="250"/>
        <end position="290"/>
    </location>
</feature>
<dbReference type="EMBL" id="JAWPEI010000001">
    <property type="protein sequence ID" value="KAK4739735.1"/>
    <property type="molecule type" value="Genomic_DNA"/>
</dbReference>
<accession>A0AAV9MNZ8</accession>
<dbReference type="PANTHER" id="PTHR12320:SF1">
    <property type="entry name" value="PROTEIN PHOSPHATASE PTC7 HOMOLOG"/>
    <property type="match status" value="1"/>
</dbReference>
<reference evidence="3 4" key="1">
    <citation type="submission" date="2023-10" db="EMBL/GenBank/DDBJ databases">
        <title>Genome-Wide Identification Analysis in wild type Solanum Pinnatisectum Reveals Some Genes Defensing Phytophthora Infestans.</title>
        <authorList>
            <person name="Sun C."/>
        </authorList>
    </citation>
    <scope>NUCLEOTIDE SEQUENCE [LARGE SCALE GENOMIC DNA]</scope>
    <source>
        <strain evidence="3">LQN</strain>
        <tissue evidence="3">Leaf</tissue>
    </source>
</reference>